<protein>
    <submittedName>
        <fullName evidence="1">Uncharacterized protein</fullName>
    </submittedName>
</protein>
<dbReference type="Proteomes" id="UP001292094">
    <property type="component" value="Unassembled WGS sequence"/>
</dbReference>
<dbReference type="AlphaFoldDB" id="A0AAE1PXQ4"/>
<proteinExistence type="predicted"/>
<dbReference type="EMBL" id="JAWZYT010001107">
    <property type="protein sequence ID" value="KAK4315565.1"/>
    <property type="molecule type" value="Genomic_DNA"/>
</dbReference>
<comment type="caution">
    <text evidence="1">The sequence shown here is derived from an EMBL/GenBank/DDBJ whole genome shotgun (WGS) entry which is preliminary data.</text>
</comment>
<accession>A0AAE1PXQ4</accession>
<sequence>MLDSWFRESHNKQSDGGVKSFQDIRVVVAAFLCVSCVQGQELYVVLGECASVRRSSMLGRAVTAVWCCLVDGT</sequence>
<evidence type="ECO:0000313" key="2">
    <source>
        <dbReference type="Proteomes" id="UP001292094"/>
    </source>
</evidence>
<keyword evidence="2" id="KW-1185">Reference proteome</keyword>
<reference evidence="1" key="1">
    <citation type="submission" date="2023-11" db="EMBL/GenBank/DDBJ databases">
        <title>Genome assemblies of two species of porcelain crab, Petrolisthes cinctipes and Petrolisthes manimaculis (Anomura: Porcellanidae).</title>
        <authorList>
            <person name="Angst P."/>
        </authorList>
    </citation>
    <scope>NUCLEOTIDE SEQUENCE</scope>
    <source>
        <strain evidence="1">PB745_02</strain>
        <tissue evidence="1">Gill</tissue>
    </source>
</reference>
<gene>
    <name evidence="1" type="ORF">Pmani_013215</name>
</gene>
<evidence type="ECO:0000313" key="1">
    <source>
        <dbReference type="EMBL" id="KAK4315565.1"/>
    </source>
</evidence>
<name>A0AAE1PXQ4_9EUCA</name>
<organism evidence="1 2">
    <name type="scientific">Petrolisthes manimaculis</name>
    <dbReference type="NCBI Taxonomy" id="1843537"/>
    <lineage>
        <taxon>Eukaryota</taxon>
        <taxon>Metazoa</taxon>
        <taxon>Ecdysozoa</taxon>
        <taxon>Arthropoda</taxon>
        <taxon>Crustacea</taxon>
        <taxon>Multicrustacea</taxon>
        <taxon>Malacostraca</taxon>
        <taxon>Eumalacostraca</taxon>
        <taxon>Eucarida</taxon>
        <taxon>Decapoda</taxon>
        <taxon>Pleocyemata</taxon>
        <taxon>Anomura</taxon>
        <taxon>Galatheoidea</taxon>
        <taxon>Porcellanidae</taxon>
        <taxon>Petrolisthes</taxon>
    </lineage>
</organism>